<evidence type="ECO:0000313" key="1">
    <source>
        <dbReference type="EMBL" id="QQV90354.1"/>
    </source>
</evidence>
<gene>
    <name evidence="1" type="ORF">Omtje1_7</name>
</gene>
<dbReference type="Proteomes" id="UP000693895">
    <property type="component" value="Segment"/>
</dbReference>
<organism evidence="1 2">
    <name type="scientific">Cellulophaga phage Omtje_1</name>
    <dbReference type="NCBI Taxonomy" id="2745694"/>
    <lineage>
        <taxon>Viruses</taxon>
        <taxon>Viruses incertae sedis</taxon>
        <taxon>Obscuriviridae</taxon>
        <taxon>Omtjevirus</taxon>
        <taxon>Omtjevirus Omtje</taxon>
    </lineage>
</organism>
<keyword evidence="1" id="KW-0648">Protein biosynthesis</keyword>
<accession>A0A8E5EAR0</accession>
<protein>
    <submittedName>
        <fullName evidence="1">Replication initiation factor</fullName>
    </submittedName>
</protein>
<dbReference type="EMBL" id="MT732445">
    <property type="protein sequence ID" value="QQV90354.1"/>
    <property type="molecule type" value="Genomic_DNA"/>
</dbReference>
<keyword evidence="1" id="KW-0396">Initiation factor</keyword>
<evidence type="ECO:0000313" key="2">
    <source>
        <dbReference type="Proteomes" id="UP000693895"/>
    </source>
</evidence>
<keyword evidence="2" id="KW-1185">Reference proteome</keyword>
<sequence length="390" mass="45867">MTNTSKDLKSMNLFEKDLKTANVPIQYNGDLLANNLMFVTDYMILNFKGIPIVQDSNGLKFTPHEYGTKVFKDVLDVHIGGSLFGTMYCTPRSKIIKHDLIQFKVENSLFYTKTGFQLLHYFNTLLNTLEIEFDGVNRLDLAVDYMDSKITTNILECLTSKRFRLSGRQKEVKFFSLTNTGYIDFQGVQIGKRTSSRFLRVYNKTLEMNTQKMKPYILNAWNSNKMQGEIWRFEYQLNSKFFKDVKNVSLNNLFQKDFLVSLLELARKNHFEIKHNTDKSEINKEKTFDFMPMSLIRECAKIPFLYIEKIKRSISETLIGQKRLIKGLIRGYASTGQNIRYLSPLKEILKDFALFDWFFMKVGFYFDEFKKLQLTKNLSFTLFTKHFKQL</sequence>
<reference evidence="1" key="1">
    <citation type="submission" date="2020-07" db="EMBL/GenBank/DDBJ databases">
        <title>Highly diverse flavobacterial phages as mortality factor during North Sea spring blooms.</title>
        <authorList>
            <person name="Bartlau N."/>
            <person name="Wichels A."/>
            <person name="Krohne G."/>
            <person name="Adriaenssens E.M."/>
            <person name="Heins A."/>
            <person name="Fuchs B.M."/>
            <person name="Amann R."/>
            <person name="Moraru C."/>
        </authorList>
    </citation>
    <scope>NUCLEOTIDE SEQUENCE</scope>
</reference>
<proteinExistence type="predicted"/>
<name>A0A8E5EAR0_9VIRU</name>